<feature type="transmembrane region" description="Helical" evidence="6">
    <location>
        <begin position="216"/>
        <end position="235"/>
    </location>
</feature>
<feature type="transmembrane region" description="Helical" evidence="6">
    <location>
        <begin position="255"/>
        <end position="273"/>
    </location>
</feature>
<dbReference type="InterPro" id="IPR030184">
    <property type="entry name" value="WAT1-related"/>
</dbReference>
<evidence type="ECO:0000256" key="3">
    <source>
        <dbReference type="ARBA" id="ARBA00022692"/>
    </source>
</evidence>
<evidence type="ECO:0000256" key="4">
    <source>
        <dbReference type="ARBA" id="ARBA00022989"/>
    </source>
</evidence>
<feature type="transmembrane region" description="Helical" evidence="6">
    <location>
        <begin position="99"/>
        <end position="120"/>
    </location>
</feature>
<gene>
    <name evidence="9" type="ORF">Ahy_A09g044981</name>
</gene>
<evidence type="ECO:0000256" key="1">
    <source>
        <dbReference type="ARBA" id="ARBA00004141"/>
    </source>
</evidence>
<dbReference type="GO" id="GO:0022857">
    <property type="term" value="F:transmembrane transporter activity"/>
    <property type="evidence" value="ECO:0007669"/>
    <property type="project" value="InterPro"/>
</dbReference>
<evidence type="ECO:0000256" key="5">
    <source>
        <dbReference type="ARBA" id="ARBA00023136"/>
    </source>
</evidence>
<name>A0A445BL85_ARAHY</name>
<proteinExistence type="inferred from homology"/>
<dbReference type="EMBL" id="SDMP01000009">
    <property type="protein sequence ID" value="RYR39438.1"/>
    <property type="molecule type" value="Genomic_DNA"/>
</dbReference>
<dbReference type="PANTHER" id="PTHR31218">
    <property type="entry name" value="WAT1-RELATED PROTEIN"/>
    <property type="match status" value="1"/>
</dbReference>
<sequence length="378" mass="41062">MGKVGGVIPFLAMAIVQSSYAGMTITSKLAIQSGMSPLVLVAYRQIFATLSLAPFAYWFERNTLPCMTKRTGLQILISSFTGVTGNQILYFVGLKYSTATIATALTNLLPAFTFILAVLCRQELLRMKTRAGQAKVLGTVLSVGGALLLSFYHGKPLGLGDSGIHWKFVQEMDRSSSSTTPTNLLLGPFALIASSLIWSVWFILQAEISKNYAAPYTSSLYMCMMASIQCVAIALCSDRTVSAWSLNNPIRLSSALYAGIVCTGIGYGLMAWTIERKGPLYVSVFTPLTLVITALLTWALLHDQLYVGTAIGSVIIVLGLYAVLWGKSNEKMNKKEGVQVTSADSDSVVKDKEEDDDDEMSVMEMQCCDHSNCNHNSK</sequence>
<comment type="similarity">
    <text evidence="2 6">Belongs to the drug/metabolite transporter (DMT) superfamily. Plant drug/metabolite exporter (P-DME) (TC 2.A.7.4) family.</text>
</comment>
<feature type="transmembrane region" description="Helical" evidence="6">
    <location>
        <begin position="71"/>
        <end position="93"/>
    </location>
</feature>
<evidence type="ECO:0000313" key="9">
    <source>
        <dbReference type="EMBL" id="RYR39438.1"/>
    </source>
</evidence>
<dbReference type="Proteomes" id="UP000289738">
    <property type="component" value="Chromosome A09"/>
</dbReference>
<keyword evidence="10" id="KW-1185">Reference proteome</keyword>
<dbReference type="AlphaFoldDB" id="A0A445BL85"/>
<feature type="domain" description="EamA" evidence="8">
    <location>
        <begin position="11"/>
        <end position="150"/>
    </location>
</feature>
<protein>
    <recommendedName>
        <fullName evidence="6">WAT1-related protein</fullName>
    </recommendedName>
</protein>
<reference evidence="9 10" key="1">
    <citation type="submission" date="2019-01" db="EMBL/GenBank/DDBJ databases">
        <title>Sequencing of cultivated peanut Arachis hypogaea provides insights into genome evolution and oil improvement.</title>
        <authorList>
            <person name="Chen X."/>
        </authorList>
    </citation>
    <scope>NUCLEOTIDE SEQUENCE [LARGE SCALE GENOMIC DNA]</scope>
    <source>
        <strain evidence="10">cv. Fuhuasheng</strain>
        <tissue evidence="9">Leaves</tissue>
    </source>
</reference>
<feature type="transmembrane region" description="Helical" evidence="6">
    <location>
        <begin position="37"/>
        <end position="59"/>
    </location>
</feature>
<evidence type="ECO:0000256" key="7">
    <source>
        <dbReference type="SAM" id="MobiDB-lite"/>
    </source>
</evidence>
<feature type="transmembrane region" description="Helical" evidence="6">
    <location>
        <begin position="280"/>
        <end position="299"/>
    </location>
</feature>
<evidence type="ECO:0000259" key="8">
    <source>
        <dbReference type="Pfam" id="PF00892"/>
    </source>
</evidence>
<keyword evidence="5 6" id="KW-0472">Membrane</keyword>
<dbReference type="InterPro" id="IPR000620">
    <property type="entry name" value="EamA_dom"/>
</dbReference>
<evidence type="ECO:0000313" key="10">
    <source>
        <dbReference type="Proteomes" id="UP000289738"/>
    </source>
</evidence>
<keyword evidence="3 6" id="KW-0812">Transmembrane</keyword>
<feature type="transmembrane region" description="Helical" evidence="6">
    <location>
        <begin position="305"/>
        <end position="325"/>
    </location>
</feature>
<dbReference type="Pfam" id="PF00892">
    <property type="entry name" value="EamA"/>
    <property type="match status" value="2"/>
</dbReference>
<dbReference type="GO" id="GO:0016020">
    <property type="term" value="C:membrane"/>
    <property type="evidence" value="ECO:0007669"/>
    <property type="project" value="UniProtKB-SubCell"/>
</dbReference>
<evidence type="ECO:0000256" key="2">
    <source>
        <dbReference type="ARBA" id="ARBA00007635"/>
    </source>
</evidence>
<feature type="domain" description="EamA" evidence="8">
    <location>
        <begin position="186"/>
        <end position="324"/>
    </location>
</feature>
<comment type="subcellular location">
    <subcellularLocation>
        <location evidence="1 6">Membrane</location>
        <topology evidence="1 6">Multi-pass membrane protein</topology>
    </subcellularLocation>
</comment>
<feature type="transmembrane region" description="Helical" evidence="6">
    <location>
        <begin position="132"/>
        <end position="152"/>
    </location>
</feature>
<dbReference type="SUPFAM" id="SSF103481">
    <property type="entry name" value="Multidrug resistance efflux transporter EmrE"/>
    <property type="match status" value="2"/>
</dbReference>
<comment type="caution">
    <text evidence="9">The sequence shown here is derived from an EMBL/GenBank/DDBJ whole genome shotgun (WGS) entry which is preliminary data.</text>
</comment>
<accession>A0A445BL85</accession>
<feature type="transmembrane region" description="Helical" evidence="6">
    <location>
        <begin position="184"/>
        <end position="204"/>
    </location>
</feature>
<feature type="region of interest" description="Disordered" evidence="7">
    <location>
        <begin position="336"/>
        <end position="360"/>
    </location>
</feature>
<evidence type="ECO:0000256" key="6">
    <source>
        <dbReference type="RuleBase" id="RU363077"/>
    </source>
</evidence>
<keyword evidence="4 6" id="KW-1133">Transmembrane helix</keyword>
<dbReference type="InterPro" id="IPR037185">
    <property type="entry name" value="EmrE-like"/>
</dbReference>
<organism evidence="9 10">
    <name type="scientific">Arachis hypogaea</name>
    <name type="common">Peanut</name>
    <dbReference type="NCBI Taxonomy" id="3818"/>
    <lineage>
        <taxon>Eukaryota</taxon>
        <taxon>Viridiplantae</taxon>
        <taxon>Streptophyta</taxon>
        <taxon>Embryophyta</taxon>
        <taxon>Tracheophyta</taxon>
        <taxon>Spermatophyta</taxon>
        <taxon>Magnoliopsida</taxon>
        <taxon>eudicotyledons</taxon>
        <taxon>Gunneridae</taxon>
        <taxon>Pentapetalae</taxon>
        <taxon>rosids</taxon>
        <taxon>fabids</taxon>
        <taxon>Fabales</taxon>
        <taxon>Fabaceae</taxon>
        <taxon>Papilionoideae</taxon>
        <taxon>50 kb inversion clade</taxon>
        <taxon>dalbergioids sensu lato</taxon>
        <taxon>Dalbergieae</taxon>
        <taxon>Pterocarpus clade</taxon>
        <taxon>Arachis</taxon>
    </lineage>
</organism>